<dbReference type="Proteomes" id="UP000490386">
    <property type="component" value="Unassembled WGS sequence"/>
</dbReference>
<reference evidence="1 2" key="1">
    <citation type="submission" date="2019-09" db="EMBL/GenBank/DDBJ databases">
        <title>Phylogeny of genus Pseudoclavibacter and closely related genus.</title>
        <authorList>
            <person name="Li Y."/>
        </authorList>
    </citation>
    <scope>NUCLEOTIDE SEQUENCE [LARGE SCALE GENOMIC DNA]</scope>
    <source>
        <strain evidence="1 2">THG-MD12</strain>
    </source>
</reference>
<dbReference type="Gene3D" id="3.40.960.10">
    <property type="entry name" value="VSR Endonuclease"/>
    <property type="match status" value="1"/>
</dbReference>
<sequence>MSGPEDLLHGAGERPFSVGDGLRAGFTTGQLNSAEFTRPHRGVRMRGAATTPLEIARAFVPRLGWRAVLGGVTAARVWGLPVPRRFDGDSTVHVLVPTGRNRPVGRGIQSRSIHDRLWEARELHGVPVASPSLTWATAAKELEVSELVVMGDALVATSTNYEGLVRPEPPIEGARTAPPLATLEELVEIADAWGSRRGGAALRIAVTRIRAGVESPMETWTRLVIVAGGLPEPEVGVEVWNGSEFVGRVDLAYRAQKIAIEYEGDHHRTDKRQWRKDIGRVNRLQEIDWLAIRATTVQLWPTPTRFVEQVRAALSRATDGGGP</sequence>
<organism evidence="1 2">
    <name type="scientific">Pseudoclavibacter terrae</name>
    <dbReference type="NCBI Taxonomy" id="1530195"/>
    <lineage>
        <taxon>Bacteria</taxon>
        <taxon>Bacillati</taxon>
        <taxon>Actinomycetota</taxon>
        <taxon>Actinomycetes</taxon>
        <taxon>Micrococcales</taxon>
        <taxon>Microbacteriaceae</taxon>
        <taxon>Pseudoclavibacter</taxon>
    </lineage>
</organism>
<dbReference type="InterPro" id="IPR011335">
    <property type="entry name" value="Restrct_endonuc-II-like"/>
</dbReference>
<dbReference type="RefSeq" id="WP_151423688.1">
    <property type="nucleotide sequence ID" value="NZ_WBJX01000003.1"/>
</dbReference>
<gene>
    <name evidence="1" type="ORF">F8O03_09580</name>
</gene>
<keyword evidence="2" id="KW-1185">Reference proteome</keyword>
<evidence type="ECO:0008006" key="3">
    <source>
        <dbReference type="Google" id="ProtNLM"/>
    </source>
</evidence>
<dbReference type="AlphaFoldDB" id="A0A7J5B346"/>
<comment type="caution">
    <text evidence="1">The sequence shown here is derived from an EMBL/GenBank/DDBJ whole genome shotgun (WGS) entry which is preliminary data.</text>
</comment>
<accession>A0A7J5B346</accession>
<evidence type="ECO:0000313" key="2">
    <source>
        <dbReference type="Proteomes" id="UP000490386"/>
    </source>
</evidence>
<proteinExistence type="predicted"/>
<name>A0A7J5B346_9MICO</name>
<protein>
    <recommendedName>
        <fullName evidence="3">DUF559 domain-containing protein</fullName>
    </recommendedName>
</protein>
<dbReference type="EMBL" id="WBJX01000003">
    <property type="protein sequence ID" value="KAB1637475.1"/>
    <property type="molecule type" value="Genomic_DNA"/>
</dbReference>
<dbReference type="OrthoDB" id="3173471at2"/>
<evidence type="ECO:0000313" key="1">
    <source>
        <dbReference type="EMBL" id="KAB1637475.1"/>
    </source>
</evidence>
<dbReference type="SUPFAM" id="SSF52980">
    <property type="entry name" value="Restriction endonuclease-like"/>
    <property type="match status" value="1"/>
</dbReference>